<dbReference type="AlphaFoldDB" id="A0A6B0TX63"/>
<dbReference type="EMBL" id="GIFC01002636">
    <property type="protein sequence ID" value="MXU84719.1"/>
    <property type="molecule type" value="Transcribed_RNA"/>
</dbReference>
<protein>
    <submittedName>
        <fullName evidence="1">Putative secreted protein</fullName>
    </submittedName>
</protein>
<organism evidence="1">
    <name type="scientific">Ixodes ricinus</name>
    <name type="common">Common tick</name>
    <name type="synonym">Acarus ricinus</name>
    <dbReference type="NCBI Taxonomy" id="34613"/>
    <lineage>
        <taxon>Eukaryota</taxon>
        <taxon>Metazoa</taxon>
        <taxon>Ecdysozoa</taxon>
        <taxon>Arthropoda</taxon>
        <taxon>Chelicerata</taxon>
        <taxon>Arachnida</taxon>
        <taxon>Acari</taxon>
        <taxon>Parasitiformes</taxon>
        <taxon>Ixodida</taxon>
        <taxon>Ixodoidea</taxon>
        <taxon>Ixodidae</taxon>
        <taxon>Ixodinae</taxon>
        <taxon>Ixodes</taxon>
    </lineage>
</organism>
<proteinExistence type="predicted"/>
<reference evidence="1" key="1">
    <citation type="submission" date="2019-12" db="EMBL/GenBank/DDBJ databases">
        <title>An insight into the sialome of adult female Ixodes ricinus ticks feeding for 6 days.</title>
        <authorList>
            <person name="Perner J."/>
            <person name="Ribeiro J.M.C."/>
        </authorList>
    </citation>
    <scope>NUCLEOTIDE SEQUENCE</scope>
    <source>
        <strain evidence="1">Semi-engorged</strain>
        <tissue evidence="1">Salivary glands</tissue>
    </source>
</reference>
<sequence length="82" mass="9271">MFLFFLEYLLQKPRLLLRNTLLAAPKATSAAPKQCYGCSKGHICCSKTLFWLLRKVLQNGLGQSHHCDKQGLGLFLLHVDLL</sequence>
<evidence type="ECO:0000313" key="1">
    <source>
        <dbReference type="EMBL" id="MXU84719.1"/>
    </source>
</evidence>
<accession>A0A6B0TX63</accession>
<name>A0A6B0TX63_IXORI</name>